<reference evidence="3" key="1">
    <citation type="journal article" date="2019" name="Int. J. Syst. Evol. Microbiol.">
        <title>The Global Catalogue of Microorganisms (GCM) 10K type strain sequencing project: providing services to taxonomists for standard genome sequencing and annotation.</title>
        <authorList>
            <consortium name="The Broad Institute Genomics Platform"/>
            <consortium name="The Broad Institute Genome Sequencing Center for Infectious Disease"/>
            <person name="Wu L."/>
            <person name="Ma J."/>
        </authorList>
    </citation>
    <scope>NUCLEOTIDE SEQUENCE [LARGE SCALE GENOMIC DNA]</scope>
    <source>
        <strain evidence="3">KCTC 52344</strain>
    </source>
</reference>
<accession>A0ABW5JAV0</accession>
<protein>
    <submittedName>
        <fullName evidence="2">CotH kinase family protein</fullName>
    </submittedName>
</protein>
<keyword evidence="2" id="KW-0418">Kinase</keyword>
<dbReference type="PROSITE" id="PS51257">
    <property type="entry name" value="PROKAR_LIPOPROTEIN"/>
    <property type="match status" value="1"/>
</dbReference>
<organism evidence="2 3">
    <name type="scientific">Emticicia soli</name>
    <dbReference type="NCBI Taxonomy" id="2027878"/>
    <lineage>
        <taxon>Bacteria</taxon>
        <taxon>Pseudomonadati</taxon>
        <taxon>Bacteroidota</taxon>
        <taxon>Cytophagia</taxon>
        <taxon>Cytophagales</taxon>
        <taxon>Leadbetterellaceae</taxon>
        <taxon>Emticicia</taxon>
    </lineage>
</organism>
<feature type="compositionally biased region" description="Low complexity" evidence="1">
    <location>
        <begin position="94"/>
        <end position="137"/>
    </location>
</feature>
<evidence type="ECO:0000256" key="1">
    <source>
        <dbReference type="SAM" id="MobiDB-lite"/>
    </source>
</evidence>
<dbReference type="RefSeq" id="WP_340240845.1">
    <property type="nucleotide sequence ID" value="NZ_JBBEWC010000027.1"/>
</dbReference>
<keyword evidence="2" id="KW-0808">Transferase</keyword>
<feature type="region of interest" description="Disordered" evidence="1">
    <location>
        <begin position="85"/>
        <end position="144"/>
    </location>
</feature>
<dbReference type="Pfam" id="PF08757">
    <property type="entry name" value="CotH"/>
    <property type="match status" value="1"/>
</dbReference>
<dbReference type="EMBL" id="JBHULC010000020">
    <property type="protein sequence ID" value="MFD2522467.1"/>
    <property type="molecule type" value="Genomic_DNA"/>
</dbReference>
<dbReference type="PANTHER" id="PTHR40050">
    <property type="entry name" value="INNER SPORE COAT PROTEIN H"/>
    <property type="match status" value="1"/>
</dbReference>
<dbReference type="InterPro" id="IPR014867">
    <property type="entry name" value="Spore_coat_CotH_CotH2/3/7"/>
</dbReference>
<evidence type="ECO:0000313" key="2">
    <source>
        <dbReference type="EMBL" id="MFD2522467.1"/>
    </source>
</evidence>
<evidence type="ECO:0000313" key="3">
    <source>
        <dbReference type="Proteomes" id="UP001597510"/>
    </source>
</evidence>
<dbReference type="Proteomes" id="UP001597510">
    <property type="component" value="Unassembled WGS sequence"/>
</dbReference>
<name>A0ABW5JAV0_9BACT</name>
<sequence>MNRLNSRLLIGFSLWATLSCKTLSESVDATHAGLTDWTTATHSNDAKPDYDVVFPEDKVNSIEITMTSENWEAIRADMISKAGNDFGAGGNMQGGNEQNPNNNGGNMGNPPTNGGNPNNGQTPPTNGGNPNNGQNPTNGGGGSLDIIPGDPIYVPVSFKYNGKEWYKVGFRLKGNSSLSQAWSQGIYKLPFKLQFDEFEDDYPEIKNQRFYGFKELSMAPGHNDNTLMKDKIVADLFRSAGIPAARTSFCKVYINFGEGLKYCGVYTMIEVIDDTMVENQFGEENGNIYKPESTFQTFSQANFEKKNNETAADYSDVQSVITALNSADRLTNPSQWRTNLEKVFNVDHFLKYLAINHTIVNWDSYGAMAHNYYLYTPTTTKKVTWIPWDFNLSMTSTSTNGNQQGGGTMGRGVSLEMTEVGTNWPLIRYLADDATYLAKYKSYVQDFSTNYFTSAKMNAIIDKHYNLISPYVIGTEPEQTKYTFLSNAAAFTSGIEQLKQHVVTRTQAVNTYLK</sequence>
<proteinExistence type="predicted"/>
<keyword evidence="3" id="KW-1185">Reference proteome</keyword>
<dbReference type="GO" id="GO:0016301">
    <property type="term" value="F:kinase activity"/>
    <property type="evidence" value="ECO:0007669"/>
    <property type="project" value="UniProtKB-KW"/>
</dbReference>
<dbReference type="PANTHER" id="PTHR40050:SF1">
    <property type="entry name" value="INNER SPORE COAT PROTEIN H"/>
    <property type="match status" value="1"/>
</dbReference>
<gene>
    <name evidence="2" type="ORF">ACFSR2_16330</name>
</gene>
<comment type="caution">
    <text evidence="2">The sequence shown here is derived from an EMBL/GenBank/DDBJ whole genome shotgun (WGS) entry which is preliminary data.</text>
</comment>